<dbReference type="SUPFAM" id="SSF46955">
    <property type="entry name" value="Putative DNA-binding domain"/>
    <property type="match status" value="1"/>
</dbReference>
<gene>
    <name evidence="2" type="ORF">ACFP3U_35110</name>
</gene>
<dbReference type="EMBL" id="JBHSOF010000084">
    <property type="protein sequence ID" value="MFC5668182.1"/>
    <property type="molecule type" value="Genomic_DNA"/>
</dbReference>
<proteinExistence type="predicted"/>
<reference evidence="3" key="1">
    <citation type="journal article" date="2019" name="Int. J. Syst. Evol. Microbiol.">
        <title>The Global Catalogue of Microorganisms (GCM) 10K type strain sequencing project: providing services to taxonomists for standard genome sequencing and annotation.</title>
        <authorList>
            <consortium name="The Broad Institute Genomics Platform"/>
            <consortium name="The Broad Institute Genome Sequencing Center for Infectious Disease"/>
            <person name="Wu L."/>
            <person name="Ma J."/>
        </authorList>
    </citation>
    <scope>NUCLEOTIDE SEQUENCE [LARGE SCALE GENOMIC DNA]</scope>
    <source>
        <strain evidence="3">CGMCC 4.1437</strain>
    </source>
</reference>
<accession>A0ABW0XC92</accession>
<dbReference type="RefSeq" id="WP_380229826.1">
    <property type="nucleotide sequence ID" value="NZ_JBHSOF010000084.1"/>
</dbReference>
<comment type="caution">
    <text evidence="2">The sequence shown here is derived from an EMBL/GenBank/DDBJ whole genome shotgun (WGS) entry which is preliminary data.</text>
</comment>
<dbReference type="Proteomes" id="UP001595975">
    <property type="component" value="Unassembled WGS sequence"/>
</dbReference>
<dbReference type="Pfam" id="PF12728">
    <property type="entry name" value="HTH_17"/>
    <property type="match status" value="1"/>
</dbReference>
<protein>
    <submittedName>
        <fullName evidence="2">Helix-turn-helix transcriptional regulator</fullName>
    </submittedName>
</protein>
<dbReference type="InterPro" id="IPR041657">
    <property type="entry name" value="HTH_17"/>
</dbReference>
<evidence type="ECO:0000259" key="1">
    <source>
        <dbReference type="Pfam" id="PF12728"/>
    </source>
</evidence>
<name>A0ABW0XC92_9ACTN</name>
<dbReference type="InterPro" id="IPR036388">
    <property type="entry name" value="WH-like_DNA-bd_sf"/>
</dbReference>
<sequence length="70" mass="7941">MPKTSRAALDRRPLASAEELAAYLGVPLQTVYAWRHRRQGPVAIKVGRHLRYRWVEVEAWLDGQSADQAA</sequence>
<dbReference type="InterPro" id="IPR009061">
    <property type="entry name" value="DNA-bd_dom_put_sf"/>
</dbReference>
<feature type="domain" description="Helix-turn-helix" evidence="1">
    <location>
        <begin position="16"/>
        <end position="64"/>
    </location>
</feature>
<organism evidence="2 3">
    <name type="scientific">Kitasatospora misakiensis</name>
    <dbReference type="NCBI Taxonomy" id="67330"/>
    <lineage>
        <taxon>Bacteria</taxon>
        <taxon>Bacillati</taxon>
        <taxon>Actinomycetota</taxon>
        <taxon>Actinomycetes</taxon>
        <taxon>Kitasatosporales</taxon>
        <taxon>Streptomycetaceae</taxon>
        <taxon>Kitasatospora</taxon>
    </lineage>
</organism>
<dbReference type="Gene3D" id="1.10.10.10">
    <property type="entry name" value="Winged helix-like DNA-binding domain superfamily/Winged helix DNA-binding domain"/>
    <property type="match status" value="1"/>
</dbReference>
<evidence type="ECO:0000313" key="3">
    <source>
        <dbReference type="Proteomes" id="UP001595975"/>
    </source>
</evidence>
<keyword evidence="3" id="KW-1185">Reference proteome</keyword>
<evidence type="ECO:0000313" key="2">
    <source>
        <dbReference type="EMBL" id="MFC5668182.1"/>
    </source>
</evidence>